<protein>
    <recommendedName>
        <fullName evidence="2">Reverse transcriptase domain-containing protein</fullName>
    </recommendedName>
</protein>
<dbReference type="InterPro" id="IPR043502">
    <property type="entry name" value="DNA/RNA_pol_sf"/>
</dbReference>
<dbReference type="CDD" id="cd01650">
    <property type="entry name" value="RT_nLTR_like"/>
    <property type="match status" value="1"/>
</dbReference>
<dbReference type="CDD" id="cd22249">
    <property type="entry name" value="UDM1_RNF168_RNF169-like"/>
    <property type="match status" value="1"/>
</dbReference>
<evidence type="ECO:0000259" key="2">
    <source>
        <dbReference type="PROSITE" id="PS50878"/>
    </source>
</evidence>
<dbReference type="SUPFAM" id="SSF56672">
    <property type="entry name" value="DNA/RNA polymerases"/>
    <property type="match status" value="1"/>
</dbReference>
<evidence type="ECO:0000313" key="4">
    <source>
        <dbReference type="Proteomes" id="UP001633002"/>
    </source>
</evidence>
<comment type="caution">
    <text evidence="3">The sequence shown here is derived from an EMBL/GenBank/DDBJ whole genome shotgun (WGS) entry which is preliminary data.</text>
</comment>
<organism evidence="3 4">
    <name type="scientific">Riccia sorocarpa</name>
    <dbReference type="NCBI Taxonomy" id="122646"/>
    <lineage>
        <taxon>Eukaryota</taxon>
        <taxon>Viridiplantae</taxon>
        <taxon>Streptophyta</taxon>
        <taxon>Embryophyta</taxon>
        <taxon>Marchantiophyta</taxon>
        <taxon>Marchantiopsida</taxon>
        <taxon>Marchantiidae</taxon>
        <taxon>Marchantiales</taxon>
        <taxon>Ricciaceae</taxon>
        <taxon>Riccia</taxon>
    </lineage>
</organism>
<dbReference type="EMBL" id="JBJQOH010000008">
    <property type="protein sequence ID" value="KAL3675599.1"/>
    <property type="molecule type" value="Genomic_DNA"/>
</dbReference>
<evidence type="ECO:0000313" key="3">
    <source>
        <dbReference type="EMBL" id="KAL3675599.1"/>
    </source>
</evidence>
<dbReference type="InterPro" id="IPR000477">
    <property type="entry name" value="RT_dom"/>
</dbReference>
<dbReference type="PROSITE" id="PS50878">
    <property type="entry name" value="RT_POL"/>
    <property type="match status" value="1"/>
</dbReference>
<proteinExistence type="predicted"/>
<dbReference type="PANTHER" id="PTHR19446">
    <property type="entry name" value="REVERSE TRANSCRIPTASES"/>
    <property type="match status" value="1"/>
</dbReference>
<dbReference type="AlphaFoldDB" id="A0ABD3GAZ0"/>
<gene>
    <name evidence="3" type="ORF">R1sor_025547</name>
</gene>
<evidence type="ECO:0000256" key="1">
    <source>
        <dbReference type="SAM" id="Coils"/>
    </source>
</evidence>
<reference evidence="3 4" key="1">
    <citation type="submission" date="2024-09" db="EMBL/GenBank/DDBJ databases">
        <title>Chromosome-scale assembly of Riccia sorocarpa.</title>
        <authorList>
            <person name="Paukszto L."/>
        </authorList>
    </citation>
    <scope>NUCLEOTIDE SEQUENCE [LARGE SCALE GENOMIC DNA]</scope>
    <source>
        <strain evidence="3">LP-2024</strain>
        <tissue evidence="3">Aerial parts of the thallus</tissue>
    </source>
</reference>
<accession>A0ABD3GAZ0</accession>
<feature type="coiled-coil region" evidence="1">
    <location>
        <begin position="83"/>
        <end position="136"/>
    </location>
</feature>
<sequence>MLEVIEHHCSRVLSDHMPVQVEIQLQRGIVRERVEGYFKMSSFDLKDPVVKQRVQEAWENETAIVKDDWRRWARGWIRVKRVLQEVRKEKEEQRRREGNLEKEVAWRKENLSEEPSEEEVKTLEELESRLREKQLEEARRWRIRSRTKWLAKGEAPSRYFFAKMKAKWAQEKIEALEEDEGEVTTDRQEILDKIHQFYSDMFSAEECTEDRRQAREAVVGTVSSQLTEEESDRMSRVPDQKEIEEVVFRLKKNKAPGIDGLTAEVLQLCWEFVGADCVKFVHAVWAKKSMLATDCQAVIRLIHKGGARQLLGNWRPISLMSLTYKLIAKILANRVRLVLPRLIDPQQTGFIMGRRITDNILSLKLAQDWAEWSDQEVLFAKIDFIKAYDRVDHGFLWRTLEQFGFNQDFISLVQGFTIKGTAKVHVNRAFTQEISVSRGVRQGCPLAPLLFALCSQPFMRLLKHAEDEGRLHGLFIQPGKSLLFQLFADDVGLFLQAKEEEFRELIQILQQYEAASGARINLSKTVVMPLGGGVVPVWIRAMGCDIAKGDAQFKYLGVLTGPKLGEEANMAAVVQRVKKRIFQWENAFLSWPARLLLVKHVLSQIPTYWLMTFGCNKKNASKLEGLCRDFLWGTTPEGRPKKALTAWKRRMIRIKLITGVNKVERSLWGSEAALLLLNSMPMQEAPALNTILRAWFVYKELAFSQDSCVVPSSLPVSSLRAFWLIMKGSIAEDRCLDTLLKSLKHTKMEQAVGTTSWREIMHINEGRGVEEVAPGAVSFRNWLAQVEVVDTDLHKLQGWKWSDGAAVLDTWKRSTQDWSKLACRKARKYQGMNRRWGVAEEPEEWAARWRHLWSGAAPMRNKIWIWRMLQKGLFTLDRAKKWGKSDGICLFCQQEEESLTHLFWDCRRLRARTQWIGCVILGDSRGHPTLLQVMDVALKCHSTQPGPLILLSEFCRAVWLERNKRLFEEVSMAHPNRIVAATVKETIQIVIRNARGEAEARRKTKCEEFVQHLD</sequence>
<keyword evidence="4" id="KW-1185">Reference proteome</keyword>
<feature type="domain" description="Reverse transcriptase" evidence="2">
    <location>
        <begin position="283"/>
        <end position="560"/>
    </location>
</feature>
<name>A0ABD3GAZ0_9MARC</name>
<dbReference type="Pfam" id="PF13966">
    <property type="entry name" value="zf-RVT"/>
    <property type="match status" value="1"/>
</dbReference>
<keyword evidence="1" id="KW-0175">Coiled coil</keyword>
<dbReference type="Pfam" id="PF00078">
    <property type="entry name" value="RVT_1"/>
    <property type="match status" value="1"/>
</dbReference>
<dbReference type="InterPro" id="IPR026960">
    <property type="entry name" value="RVT-Znf"/>
</dbReference>
<dbReference type="Proteomes" id="UP001633002">
    <property type="component" value="Unassembled WGS sequence"/>
</dbReference>